<dbReference type="PANTHER" id="PTHR30437">
    <property type="entry name" value="TRANSCRIPTION ELONGATION FACTOR GREA"/>
    <property type="match status" value="1"/>
</dbReference>
<dbReference type="GO" id="GO:0070063">
    <property type="term" value="F:RNA polymerase binding"/>
    <property type="evidence" value="ECO:0007669"/>
    <property type="project" value="InterPro"/>
</dbReference>
<evidence type="ECO:0000313" key="9">
    <source>
        <dbReference type="EMBL" id="KKP57737.1"/>
    </source>
</evidence>
<dbReference type="AlphaFoldDB" id="A0A0G0DRL2"/>
<evidence type="ECO:0000256" key="2">
    <source>
        <dbReference type="ARBA" id="ARBA00013729"/>
    </source>
</evidence>
<gene>
    <name evidence="9" type="ORF">UR52_C0025G0004</name>
</gene>
<evidence type="ECO:0000256" key="7">
    <source>
        <dbReference type="SAM" id="MobiDB-lite"/>
    </source>
</evidence>
<evidence type="ECO:0000256" key="4">
    <source>
        <dbReference type="ARBA" id="ARBA00023125"/>
    </source>
</evidence>
<name>A0A0G0DRL2_9BACT</name>
<dbReference type="Pfam" id="PF03449">
    <property type="entry name" value="GreA_GreB_N"/>
    <property type="match status" value="1"/>
</dbReference>
<dbReference type="GO" id="GO:0032784">
    <property type="term" value="P:regulation of DNA-templated transcription elongation"/>
    <property type="evidence" value="ECO:0007669"/>
    <property type="project" value="InterPro"/>
</dbReference>
<dbReference type="PATRIC" id="fig|1618434.3.peg.555"/>
<dbReference type="PANTHER" id="PTHR30437:SF4">
    <property type="entry name" value="TRANSCRIPTION ELONGATION FACTOR GREA"/>
    <property type="match status" value="1"/>
</dbReference>
<dbReference type="STRING" id="1618434.UR52_C0025G0004"/>
<dbReference type="FunFam" id="1.10.287.180:FF:000001">
    <property type="entry name" value="Transcription elongation factor GreA"/>
    <property type="match status" value="1"/>
</dbReference>
<dbReference type="InterPro" id="IPR036805">
    <property type="entry name" value="Tscrpt_elong_fac_GreA/B_N_sf"/>
</dbReference>
<feature type="region of interest" description="Disordered" evidence="7">
    <location>
        <begin position="40"/>
        <end position="68"/>
    </location>
</feature>
<accession>A0A0G0DRL2</accession>
<dbReference type="GO" id="GO:0003746">
    <property type="term" value="F:translation elongation factor activity"/>
    <property type="evidence" value="ECO:0007669"/>
    <property type="project" value="UniProtKB-KW"/>
</dbReference>
<keyword evidence="4" id="KW-0238">DNA-binding</keyword>
<dbReference type="EMBL" id="LBPN01000025">
    <property type="protein sequence ID" value="KKP57737.1"/>
    <property type="molecule type" value="Genomic_DNA"/>
</dbReference>
<keyword evidence="9" id="KW-0251">Elongation factor</keyword>
<feature type="domain" description="Transcription elongation factor GreA/GreB N-terminal" evidence="8">
    <location>
        <begin position="8"/>
        <end position="63"/>
    </location>
</feature>
<reference evidence="9 10" key="1">
    <citation type="journal article" date="2015" name="Nature">
        <title>rRNA introns, odd ribosomes, and small enigmatic genomes across a large radiation of phyla.</title>
        <authorList>
            <person name="Brown C.T."/>
            <person name="Hug L.A."/>
            <person name="Thomas B.C."/>
            <person name="Sharon I."/>
            <person name="Castelle C.J."/>
            <person name="Singh A."/>
            <person name="Wilkins M.J."/>
            <person name="Williams K.H."/>
            <person name="Banfield J.F."/>
        </authorList>
    </citation>
    <scope>NUCLEOTIDE SEQUENCE [LARGE SCALE GENOMIC DNA]</scope>
</reference>
<dbReference type="GO" id="GO:0006354">
    <property type="term" value="P:DNA-templated transcription elongation"/>
    <property type="evidence" value="ECO:0007669"/>
    <property type="project" value="TreeGrafter"/>
</dbReference>
<comment type="similarity">
    <text evidence="1">Belongs to the GreA/GreB family.</text>
</comment>
<comment type="caution">
    <text evidence="9">The sequence shown here is derived from an EMBL/GenBank/DDBJ whole genome shotgun (WGS) entry which is preliminary data.</text>
</comment>
<dbReference type="InterPro" id="IPR022691">
    <property type="entry name" value="Tscrpt_elong_fac_GreA/B_N"/>
</dbReference>
<dbReference type="Proteomes" id="UP000034176">
    <property type="component" value="Unassembled WGS sequence"/>
</dbReference>
<dbReference type="InterPro" id="IPR023459">
    <property type="entry name" value="Tscrpt_elong_fac_GreA/B_fam"/>
</dbReference>
<dbReference type="GO" id="GO:0003677">
    <property type="term" value="F:DNA binding"/>
    <property type="evidence" value="ECO:0007669"/>
    <property type="project" value="UniProtKB-KW"/>
</dbReference>
<dbReference type="SUPFAM" id="SSF46557">
    <property type="entry name" value="GreA transcript cleavage protein, N-terminal domain"/>
    <property type="match status" value="1"/>
</dbReference>
<evidence type="ECO:0000256" key="1">
    <source>
        <dbReference type="ARBA" id="ARBA00008213"/>
    </source>
</evidence>
<evidence type="ECO:0000259" key="8">
    <source>
        <dbReference type="Pfam" id="PF03449"/>
    </source>
</evidence>
<evidence type="ECO:0000256" key="5">
    <source>
        <dbReference type="ARBA" id="ARBA00023163"/>
    </source>
</evidence>
<evidence type="ECO:0000256" key="6">
    <source>
        <dbReference type="ARBA" id="ARBA00030776"/>
    </source>
</evidence>
<keyword evidence="9" id="KW-0648">Protein biosynthesis</keyword>
<keyword evidence="5" id="KW-0804">Transcription</keyword>
<sequence length="68" mass="7711">MNNQTKFLLTKEGLEDLKKEFNNLVNVKRTEAVKRVAAAREQGDLSENSEYTASREELNMIDGSNASY</sequence>
<dbReference type="Gene3D" id="1.10.287.180">
    <property type="entry name" value="Transcription elongation factor, GreA/GreB, N-terminal domain"/>
    <property type="match status" value="1"/>
</dbReference>
<keyword evidence="3" id="KW-0805">Transcription regulation</keyword>
<protein>
    <recommendedName>
        <fullName evidence="2">Transcription elongation factor GreA</fullName>
    </recommendedName>
    <alternativeName>
        <fullName evidence="6">Transcript cleavage factor GreA</fullName>
    </alternativeName>
</protein>
<proteinExistence type="inferred from homology"/>
<evidence type="ECO:0000313" key="10">
    <source>
        <dbReference type="Proteomes" id="UP000034176"/>
    </source>
</evidence>
<evidence type="ECO:0000256" key="3">
    <source>
        <dbReference type="ARBA" id="ARBA00023015"/>
    </source>
</evidence>
<organism evidence="9 10">
    <name type="scientific">Candidatus Gottesmanbacteria bacterium GW2011_GWA1_34_13</name>
    <dbReference type="NCBI Taxonomy" id="1618434"/>
    <lineage>
        <taxon>Bacteria</taxon>
        <taxon>Candidatus Gottesmaniibacteriota</taxon>
    </lineage>
</organism>